<keyword evidence="15" id="KW-1185">Reference proteome</keyword>
<evidence type="ECO:0000256" key="1">
    <source>
        <dbReference type="ARBA" id="ARBA00008874"/>
    </source>
</evidence>
<keyword evidence="4" id="KW-0808">Transferase</keyword>
<evidence type="ECO:0000313" key="14">
    <source>
        <dbReference type="EMBL" id="TPX44299.1"/>
    </source>
</evidence>
<dbReference type="GO" id="GO:0005737">
    <property type="term" value="C:cytoplasm"/>
    <property type="evidence" value="ECO:0007669"/>
    <property type="project" value="TreeGrafter"/>
</dbReference>
<comment type="catalytic activity">
    <reaction evidence="8">
        <text>L-threonyl-[protein] + ATP = O-phospho-L-threonyl-[protein] + ADP + H(+)</text>
        <dbReference type="Rhea" id="RHEA:46608"/>
        <dbReference type="Rhea" id="RHEA-COMP:11060"/>
        <dbReference type="Rhea" id="RHEA-COMP:11605"/>
        <dbReference type="ChEBI" id="CHEBI:15378"/>
        <dbReference type="ChEBI" id="CHEBI:30013"/>
        <dbReference type="ChEBI" id="CHEBI:30616"/>
        <dbReference type="ChEBI" id="CHEBI:61977"/>
        <dbReference type="ChEBI" id="CHEBI:456216"/>
        <dbReference type="EC" id="2.7.11.1"/>
    </reaction>
</comment>
<dbReference type="PANTHER" id="PTHR48012:SF10">
    <property type="entry name" value="FI20177P1"/>
    <property type="match status" value="1"/>
</dbReference>
<dbReference type="EC" id="2.7.11.1" evidence="2"/>
<dbReference type="Gene3D" id="1.10.510.10">
    <property type="entry name" value="Transferase(Phosphotransferase) domain 1"/>
    <property type="match status" value="1"/>
</dbReference>
<dbReference type="PROSITE" id="PS50219">
    <property type="entry name" value="CNH"/>
    <property type="match status" value="1"/>
</dbReference>
<dbReference type="InterPro" id="IPR017441">
    <property type="entry name" value="Protein_kinase_ATP_BS"/>
</dbReference>
<dbReference type="AlphaFoldDB" id="A0A507CYK8"/>
<feature type="binding site" evidence="10">
    <location>
        <position position="52"/>
    </location>
    <ligand>
        <name>ATP</name>
        <dbReference type="ChEBI" id="CHEBI:30616"/>
    </ligand>
</feature>
<keyword evidence="7 10" id="KW-0067">ATP-binding</keyword>
<feature type="domain" description="CNH" evidence="13">
    <location>
        <begin position="425"/>
        <end position="818"/>
    </location>
</feature>
<organism evidence="14 15">
    <name type="scientific">Synchytrium endobioticum</name>
    <dbReference type="NCBI Taxonomy" id="286115"/>
    <lineage>
        <taxon>Eukaryota</taxon>
        <taxon>Fungi</taxon>
        <taxon>Fungi incertae sedis</taxon>
        <taxon>Chytridiomycota</taxon>
        <taxon>Chytridiomycota incertae sedis</taxon>
        <taxon>Chytridiomycetes</taxon>
        <taxon>Synchytriales</taxon>
        <taxon>Synchytriaceae</taxon>
        <taxon>Synchytrium</taxon>
    </lineage>
</organism>
<dbReference type="SMART" id="SM00220">
    <property type="entry name" value="S_TKc"/>
    <property type="match status" value="1"/>
</dbReference>
<evidence type="ECO:0000259" key="12">
    <source>
        <dbReference type="PROSITE" id="PS50011"/>
    </source>
</evidence>
<comment type="caution">
    <text evidence="14">The sequence shown here is derived from an EMBL/GenBank/DDBJ whole genome shotgun (WGS) entry which is preliminary data.</text>
</comment>
<dbReference type="EMBL" id="QEAN01000175">
    <property type="protein sequence ID" value="TPX44299.1"/>
    <property type="molecule type" value="Genomic_DNA"/>
</dbReference>
<reference evidence="14 15" key="1">
    <citation type="journal article" date="2019" name="Sci. Rep.">
        <title>Comparative genomics of chytrid fungi reveal insights into the obligate biotrophic and pathogenic lifestyle of Synchytrium endobioticum.</title>
        <authorList>
            <person name="van de Vossenberg B.T.L.H."/>
            <person name="Warris S."/>
            <person name="Nguyen H.D.T."/>
            <person name="van Gent-Pelzer M.P.E."/>
            <person name="Joly D.L."/>
            <person name="van de Geest H.C."/>
            <person name="Bonants P.J.M."/>
            <person name="Smith D.S."/>
            <person name="Levesque C.A."/>
            <person name="van der Lee T.A.J."/>
        </authorList>
    </citation>
    <scope>NUCLEOTIDE SEQUENCE [LARGE SCALE GENOMIC DNA]</scope>
    <source>
        <strain evidence="14 15">MB42</strain>
    </source>
</reference>
<accession>A0A507CYK8</accession>
<comment type="similarity">
    <text evidence="1">Belongs to the protein kinase superfamily. STE Ser/Thr protein kinase family. STE20 subfamily.</text>
</comment>
<dbReference type="InterPro" id="IPR011009">
    <property type="entry name" value="Kinase-like_dom_sf"/>
</dbReference>
<dbReference type="Pfam" id="PF00069">
    <property type="entry name" value="Pkinase"/>
    <property type="match status" value="1"/>
</dbReference>
<dbReference type="InterPro" id="IPR001180">
    <property type="entry name" value="CNH_dom"/>
</dbReference>
<feature type="region of interest" description="Disordered" evidence="11">
    <location>
        <begin position="996"/>
        <end position="1018"/>
    </location>
</feature>
<feature type="domain" description="Protein kinase" evidence="12">
    <location>
        <begin position="23"/>
        <end position="284"/>
    </location>
</feature>
<evidence type="ECO:0000256" key="8">
    <source>
        <dbReference type="ARBA" id="ARBA00047899"/>
    </source>
</evidence>
<feature type="region of interest" description="Disordered" evidence="11">
    <location>
        <begin position="872"/>
        <end position="983"/>
    </location>
</feature>
<evidence type="ECO:0000256" key="3">
    <source>
        <dbReference type="ARBA" id="ARBA00022527"/>
    </source>
</evidence>
<proteinExistence type="inferred from homology"/>
<evidence type="ECO:0000256" key="4">
    <source>
        <dbReference type="ARBA" id="ARBA00022679"/>
    </source>
</evidence>
<dbReference type="SUPFAM" id="SSF56112">
    <property type="entry name" value="Protein kinase-like (PK-like)"/>
    <property type="match status" value="1"/>
</dbReference>
<keyword evidence="6" id="KW-0418">Kinase</keyword>
<dbReference type="InterPro" id="IPR000719">
    <property type="entry name" value="Prot_kinase_dom"/>
</dbReference>
<dbReference type="Proteomes" id="UP000317494">
    <property type="component" value="Unassembled WGS sequence"/>
</dbReference>
<evidence type="ECO:0000256" key="6">
    <source>
        <dbReference type="ARBA" id="ARBA00022777"/>
    </source>
</evidence>
<evidence type="ECO:0000259" key="13">
    <source>
        <dbReference type="PROSITE" id="PS50219"/>
    </source>
</evidence>
<dbReference type="PANTHER" id="PTHR48012">
    <property type="entry name" value="STERILE20-LIKE KINASE, ISOFORM B-RELATED"/>
    <property type="match status" value="1"/>
</dbReference>
<dbReference type="Pfam" id="PF00780">
    <property type="entry name" value="CNH"/>
    <property type="match status" value="1"/>
</dbReference>
<protein>
    <recommendedName>
        <fullName evidence="2">non-specific serine/threonine protein kinase</fullName>
        <ecNumber evidence="2">2.7.11.1</ecNumber>
    </recommendedName>
</protein>
<evidence type="ECO:0000256" key="5">
    <source>
        <dbReference type="ARBA" id="ARBA00022741"/>
    </source>
</evidence>
<feature type="compositionally biased region" description="Low complexity" evidence="11">
    <location>
        <begin position="919"/>
        <end position="943"/>
    </location>
</feature>
<feature type="compositionally biased region" description="Polar residues" evidence="11">
    <location>
        <begin position="1009"/>
        <end position="1018"/>
    </location>
</feature>
<gene>
    <name evidence="14" type="ORF">SeMB42_g04389</name>
</gene>
<dbReference type="InterPro" id="IPR008271">
    <property type="entry name" value="Ser/Thr_kinase_AS"/>
</dbReference>
<dbReference type="PROSITE" id="PS00108">
    <property type="entry name" value="PROTEIN_KINASE_ST"/>
    <property type="match status" value="1"/>
</dbReference>
<evidence type="ECO:0000256" key="7">
    <source>
        <dbReference type="ARBA" id="ARBA00022840"/>
    </source>
</evidence>
<evidence type="ECO:0000256" key="9">
    <source>
        <dbReference type="ARBA" id="ARBA00048679"/>
    </source>
</evidence>
<dbReference type="FunFam" id="1.10.510.10:FF:000421">
    <property type="entry name" value="Serine/threonine-protein kinase PAK 6"/>
    <property type="match status" value="1"/>
</dbReference>
<evidence type="ECO:0000256" key="11">
    <source>
        <dbReference type="SAM" id="MobiDB-lite"/>
    </source>
</evidence>
<keyword evidence="3" id="KW-0723">Serine/threonine-protein kinase</keyword>
<feature type="compositionally biased region" description="Polar residues" evidence="11">
    <location>
        <begin position="944"/>
        <end position="982"/>
    </location>
</feature>
<keyword evidence="5 10" id="KW-0547">Nucleotide-binding</keyword>
<dbReference type="GO" id="GO:0004674">
    <property type="term" value="F:protein serine/threonine kinase activity"/>
    <property type="evidence" value="ECO:0007669"/>
    <property type="project" value="UniProtKB-KW"/>
</dbReference>
<dbReference type="STRING" id="286115.A0A507CYK8"/>
<comment type="catalytic activity">
    <reaction evidence="9">
        <text>L-seryl-[protein] + ATP = O-phospho-L-seryl-[protein] + ADP + H(+)</text>
        <dbReference type="Rhea" id="RHEA:17989"/>
        <dbReference type="Rhea" id="RHEA-COMP:9863"/>
        <dbReference type="Rhea" id="RHEA-COMP:11604"/>
        <dbReference type="ChEBI" id="CHEBI:15378"/>
        <dbReference type="ChEBI" id="CHEBI:29999"/>
        <dbReference type="ChEBI" id="CHEBI:30616"/>
        <dbReference type="ChEBI" id="CHEBI:83421"/>
        <dbReference type="ChEBI" id="CHEBI:456216"/>
        <dbReference type="EC" id="2.7.11.1"/>
    </reaction>
</comment>
<dbReference type="InterPro" id="IPR050629">
    <property type="entry name" value="STE20/SPS1-PAK"/>
</dbReference>
<sequence>MSVASYGKRFPILLQIPSQRGQVELLETIGKGNYGYVYKGRLVASQDITAVKVVFLKEDELRETLLEVEILKMSAHPNITKYMGSFLKGLDLWICMEFCGGGALDSLYRALRKPLTEDQIATIMYESLKGLDYLHNHVALIHRDIKAGNLLLTEQGELKLADFGVSAKLQSVGGRARTFIGTPYWMAPEVIMADPDSATSRSASYDCKADIWSIGITAIEIADKNPPLSDIHPMRALHLIPTSDLGLAKPKNWSKAFADFVATCLTKDPTKRPSAAQILEHPFLAKVKSLNRQKILADLVSKARVAREKKKSGQFDDDDDIEDVEDKREEVPAKAVAETMRQAQAAAQAAQSLGGLAQHPLPTQQQQQAIPQNYMSAQPYGQRPSVASQAQHTASDTRYVGPTLEAVGETKRRILDPLPLGGHLKIDVATGDILDGQYLLIGTPSGLFFIDTYLASDKQVAVPLIREVRFKQLSVLEDYGVMIALSGKHDHVRQYRLASIRKLIKYLLGGNAFQLAKANLHSGAVHAVANSAAAKEEEDDVYGKVIGDTVEDEAALVARWTGDYIKILATRDTNEFVVQRTETTVYMAVIIRQDITLFEWAREPYSRFMKLKAFWLPETPKFIHILHDGLVVREIFLGYNTEANLVNVEDSKVKELEVSKEFLAKAGAAPATVPNSKGARWQTWAQIPFSDAKRAEMRNAQRPTTTINRKIAAVVGPTTIREAAVIDRFFLATFGRHTRVVDINGQPMTGPSAGGWRDGVTWSEPSQDLMLRPVSHVAAVGNRLVEIADWKSGEVVQTLAIGQEFESLKVLASRPGKLYVLAKKRRMPGYIFCLREVGIEPLVPGSSVVGAAQPHRLDPATHAAQAIPPVPQYSQQHAMPPQQPIAPNSTKHAMVDGAPQELYDKPASPPGPESSMMQNLSLKNSTTSSSPIPTPNPGSTSSTRQHPQPTRSNSGNLQATEMISPSNGSRTSPTPPKRNNSVGVLPAAVTAIMSSSGVDGAGLPIPIRQSPNPRQHPF</sequence>
<evidence type="ECO:0000256" key="10">
    <source>
        <dbReference type="PROSITE-ProRule" id="PRU10141"/>
    </source>
</evidence>
<evidence type="ECO:0000313" key="15">
    <source>
        <dbReference type="Proteomes" id="UP000317494"/>
    </source>
</evidence>
<evidence type="ECO:0000256" key="2">
    <source>
        <dbReference type="ARBA" id="ARBA00012513"/>
    </source>
</evidence>
<dbReference type="GO" id="GO:0005524">
    <property type="term" value="F:ATP binding"/>
    <property type="evidence" value="ECO:0007669"/>
    <property type="project" value="UniProtKB-UniRule"/>
</dbReference>
<dbReference type="PROSITE" id="PS00107">
    <property type="entry name" value="PROTEIN_KINASE_ATP"/>
    <property type="match status" value="1"/>
</dbReference>
<dbReference type="VEuPathDB" id="FungiDB:SeMB42_g04389"/>
<dbReference type="PROSITE" id="PS50011">
    <property type="entry name" value="PROTEIN_KINASE_DOM"/>
    <property type="match status" value="1"/>
</dbReference>
<name>A0A507CYK8_9FUNG</name>